<evidence type="ECO:0000313" key="8">
    <source>
        <dbReference type="EMBL" id="MBN8659665.1"/>
    </source>
</evidence>
<evidence type="ECO:0000259" key="7">
    <source>
        <dbReference type="PROSITE" id="PS51779"/>
    </source>
</evidence>
<organism evidence="8 9">
    <name type="scientific">Candidatus Obscuribacter phosphatis</name>
    <dbReference type="NCBI Taxonomy" id="1906157"/>
    <lineage>
        <taxon>Bacteria</taxon>
        <taxon>Bacillati</taxon>
        <taxon>Candidatus Melainabacteria</taxon>
        <taxon>Candidatus Obscuribacterales</taxon>
        <taxon>Candidatus Obscuribacteraceae</taxon>
        <taxon>Candidatus Obscuribacter</taxon>
    </lineage>
</organism>
<dbReference type="InterPro" id="IPR039910">
    <property type="entry name" value="D15-like"/>
</dbReference>
<dbReference type="Pfam" id="PF01103">
    <property type="entry name" value="Omp85"/>
    <property type="match status" value="1"/>
</dbReference>
<dbReference type="Proteomes" id="UP000664277">
    <property type="component" value="Unassembled WGS sequence"/>
</dbReference>
<protein>
    <submittedName>
        <fullName evidence="8">BamA/TamA family outer membrane protein</fullName>
    </submittedName>
</protein>
<keyword evidence="2" id="KW-0812">Transmembrane</keyword>
<keyword evidence="4" id="KW-0472">Membrane</keyword>
<dbReference type="Gene3D" id="2.40.160.50">
    <property type="entry name" value="membrane protein fhac: a member of the omp85/tpsb transporter family"/>
    <property type="match status" value="1"/>
</dbReference>
<dbReference type="Pfam" id="PF07244">
    <property type="entry name" value="POTRA"/>
    <property type="match status" value="2"/>
</dbReference>
<evidence type="ECO:0000256" key="4">
    <source>
        <dbReference type="ARBA" id="ARBA00023136"/>
    </source>
</evidence>
<evidence type="ECO:0000256" key="3">
    <source>
        <dbReference type="ARBA" id="ARBA00022729"/>
    </source>
</evidence>
<evidence type="ECO:0000313" key="9">
    <source>
        <dbReference type="Proteomes" id="UP000664277"/>
    </source>
</evidence>
<dbReference type="EMBL" id="JAFLCK010000004">
    <property type="protein sequence ID" value="MBN8659665.1"/>
    <property type="molecule type" value="Genomic_DNA"/>
</dbReference>
<reference evidence="8" key="1">
    <citation type="submission" date="2021-02" db="EMBL/GenBank/DDBJ databases">
        <title>Genome-Resolved Metagenomics of a Microbial Community Performing Photosynthetic Biological Nutrient Removal.</title>
        <authorList>
            <person name="Mcdaniel E.A."/>
        </authorList>
    </citation>
    <scope>NUCLEOTIDE SEQUENCE</scope>
    <source>
        <strain evidence="8">UWPOB_OBS1</strain>
    </source>
</reference>
<dbReference type="Pfam" id="PF08479">
    <property type="entry name" value="POTRA_2"/>
    <property type="match status" value="1"/>
</dbReference>
<dbReference type="InterPro" id="IPR010827">
    <property type="entry name" value="BamA/TamA_POTRA"/>
</dbReference>
<comment type="subcellular location">
    <subcellularLocation>
        <location evidence="1">Membrane</location>
    </subcellularLocation>
</comment>
<evidence type="ECO:0000256" key="6">
    <source>
        <dbReference type="SAM" id="SignalP"/>
    </source>
</evidence>
<dbReference type="PANTHER" id="PTHR12815">
    <property type="entry name" value="SORTING AND ASSEMBLY MACHINERY SAMM50 PROTEIN FAMILY MEMBER"/>
    <property type="match status" value="1"/>
</dbReference>
<dbReference type="AlphaFoldDB" id="A0A8J7TKA3"/>
<proteinExistence type="predicted"/>
<feature type="domain" description="POTRA" evidence="7">
    <location>
        <begin position="96"/>
        <end position="170"/>
    </location>
</feature>
<accession>A0A8J7TKA3</accession>
<evidence type="ECO:0000256" key="2">
    <source>
        <dbReference type="ARBA" id="ARBA00022692"/>
    </source>
</evidence>
<evidence type="ECO:0000256" key="1">
    <source>
        <dbReference type="ARBA" id="ARBA00004370"/>
    </source>
</evidence>
<sequence length="625" mass="66412">MILLAVHSSLALALPAQAEGQYLVDEVRIEGNRLIPTEDITSVVKTRKGDKFDRDQVMEDLKAINGLGHFDDQSLQVNPELTGSGILLKIRVQENAPITQFSIKGNQAISTEEISKLFNDQLGKPQNINALSAAIEKVEQAYHEKGFVLAKVTGVKDDPDGSVELEISEGSLDSIEIGGNKKTKDFIIKNAIKLKPGEVYNEKQLTADLRKLYGNGYFQDIRRSVVPSATNPDKYTLKIEVDEKRTASVGVGGGVDSVAGPFGSMSFSDGNFRGRGQVISLSSQIGSGTLNSMSNSINNAGTTFMPTGRTYNLEASFIEPNLKGTNTSMAVTGFGRNMGSMFIDQAMQRTLGASVVFSKPLKGAWSANLGLIGEQTTLRNMANIAENQSILTSMTSRALETGLAANSLQAGQLAEQYRNNQLKGGAYLTVNPSITRDTRDSAIDASKGSFIKLSASPSAGFSGGFLKAGASASTYKSLGKGVTLALNAQGGTSVGGLPQFAQYRLGGWNGVRGYRAFSDLGTGAGMLMATAEVRSKIPLPETNAVFRAVKKNVKAVAFADFGQVMGNGITNSLLSRNSMGASVGLGLRVNMPMVGLVRIDYGLPIISSVLGRNVPRLTIGFGEKF</sequence>
<dbReference type="InterPro" id="IPR034746">
    <property type="entry name" value="POTRA"/>
</dbReference>
<dbReference type="InterPro" id="IPR000184">
    <property type="entry name" value="Bac_surfAg_D15"/>
</dbReference>
<dbReference type="PROSITE" id="PS51779">
    <property type="entry name" value="POTRA"/>
    <property type="match status" value="2"/>
</dbReference>
<comment type="caution">
    <text evidence="8">The sequence shown here is derived from an EMBL/GenBank/DDBJ whole genome shotgun (WGS) entry which is preliminary data.</text>
</comment>
<dbReference type="GO" id="GO:0019867">
    <property type="term" value="C:outer membrane"/>
    <property type="evidence" value="ECO:0007669"/>
    <property type="project" value="InterPro"/>
</dbReference>
<gene>
    <name evidence="8" type="ORF">J0M35_04835</name>
</gene>
<keyword evidence="5" id="KW-0998">Cell outer membrane</keyword>
<feature type="chain" id="PRO_5035193491" evidence="6">
    <location>
        <begin position="19"/>
        <end position="625"/>
    </location>
</feature>
<keyword evidence="3 6" id="KW-0732">Signal</keyword>
<feature type="signal peptide" evidence="6">
    <location>
        <begin position="1"/>
        <end position="18"/>
    </location>
</feature>
<dbReference type="Gene3D" id="3.10.20.310">
    <property type="entry name" value="membrane protein fhac"/>
    <property type="match status" value="3"/>
</dbReference>
<name>A0A8J7TKA3_9BACT</name>
<evidence type="ECO:0000256" key="5">
    <source>
        <dbReference type="ARBA" id="ARBA00023237"/>
    </source>
</evidence>
<dbReference type="InterPro" id="IPR013686">
    <property type="entry name" value="Polypept-transport_assoc_ShlB"/>
</dbReference>
<dbReference type="PANTHER" id="PTHR12815:SF47">
    <property type="entry name" value="TRANSLOCATION AND ASSEMBLY MODULE SUBUNIT TAMA"/>
    <property type="match status" value="1"/>
</dbReference>
<feature type="domain" description="POTRA" evidence="7">
    <location>
        <begin position="22"/>
        <end position="95"/>
    </location>
</feature>